<feature type="transmembrane region" description="Helical" evidence="1">
    <location>
        <begin position="459"/>
        <end position="477"/>
    </location>
</feature>
<proteinExistence type="predicted"/>
<accession>A0ABN2Q9J5</accession>
<feature type="transmembrane region" description="Helical" evidence="1">
    <location>
        <begin position="418"/>
        <end position="439"/>
    </location>
</feature>
<evidence type="ECO:0000313" key="2">
    <source>
        <dbReference type="EMBL" id="GAA1947254.1"/>
    </source>
</evidence>
<dbReference type="EMBL" id="BAAANN010000004">
    <property type="protein sequence ID" value="GAA1947254.1"/>
    <property type="molecule type" value="Genomic_DNA"/>
</dbReference>
<keyword evidence="1" id="KW-0812">Transmembrane</keyword>
<comment type="caution">
    <text evidence="2">The sequence shown here is derived from an EMBL/GenBank/DDBJ whole genome shotgun (WGS) entry which is preliminary data.</text>
</comment>
<sequence>MSSLTWPFRGAPSESDPRSLDAVGQRAERLLLFALAGGAAGGLLEAAGGVVPAVDGGSPGFTSAPVLVVLALLGPALAWVNALRGRLPVAAGLLAGVAALAPGRLVLDLQLAADPTFAARPELYRATSFVFPAPGAGLWLLVAGHGVLLVAGAVAMRASSSLTDPAGAPGARPWLLPALLAALVAAVGVTMAPYRSDDPFLPAPNAFEGPVVAMAAFLLIACLTPLSAAICTGFGTAEVGRGGLLGLAAALAGLAVPSLVAGFSVPSAGISAGPIVTLAGAAALVAVALVGDRAPSAAPPEEDAPEAVLPGARRLNFVTGWLALVTAAFAVAGTFTPQVLTAAGAPAAQSPARWLLLFSGVVTGLAGLALLVPRIAATVRPAISVCSLGVPFAAVAVFGTARSASEIGGLSDGSGVVWTWLALVFAVVTACCSVVSGMVERDVDDADGDADERRPGPDVLAPLAAAALLAVVGAGLPPIDADGYRAPGLWSNFGTESWGILLILLAVVGACVLAPRSRPSRAAALLVGAAAVTAARLVELPALEGGVANATASTGWWLTLASTVGLLVAAVLAVARKRS</sequence>
<feature type="transmembrane region" description="Helical" evidence="1">
    <location>
        <begin position="321"/>
        <end position="340"/>
    </location>
</feature>
<evidence type="ECO:0000256" key="1">
    <source>
        <dbReference type="SAM" id="Phobius"/>
    </source>
</evidence>
<evidence type="ECO:0000313" key="3">
    <source>
        <dbReference type="Proteomes" id="UP001501116"/>
    </source>
</evidence>
<gene>
    <name evidence="2" type="ORF">GCM10009754_14230</name>
</gene>
<keyword evidence="3" id="KW-1185">Reference proteome</keyword>
<organism evidence="2 3">
    <name type="scientific">Amycolatopsis minnesotensis</name>
    <dbReference type="NCBI Taxonomy" id="337894"/>
    <lineage>
        <taxon>Bacteria</taxon>
        <taxon>Bacillati</taxon>
        <taxon>Actinomycetota</taxon>
        <taxon>Actinomycetes</taxon>
        <taxon>Pseudonocardiales</taxon>
        <taxon>Pseudonocardiaceae</taxon>
        <taxon>Amycolatopsis</taxon>
    </lineage>
</organism>
<feature type="transmembrane region" description="Helical" evidence="1">
    <location>
        <begin position="555"/>
        <end position="575"/>
    </location>
</feature>
<keyword evidence="1" id="KW-0472">Membrane</keyword>
<reference evidence="2 3" key="1">
    <citation type="journal article" date="2019" name="Int. J. Syst. Evol. Microbiol.">
        <title>The Global Catalogue of Microorganisms (GCM) 10K type strain sequencing project: providing services to taxonomists for standard genome sequencing and annotation.</title>
        <authorList>
            <consortium name="The Broad Institute Genomics Platform"/>
            <consortium name="The Broad Institute Genome Sequencing Center for Infectious Disease"/>
            <person name="Wu L."/>
            <person name="Ma J."/>
        </authorList>
    </citation>
    <scope>NUCLEOTIDE SEQUENCE [LARGE SCALE GENOMIC DNA]</scope>
    <source>
        <strain evidence="2 3">JCM 14545</strain>
    </source>
</reference>
<feature type="transmembrane region" description="Helical" evidence="1">
    <location>
        <begin position="352"/>
        <end position="372"/>
    </location>
</feature>
<feature type="transmembrane region" description="Helical" evidence="1">
    <location>
        <begin position="87"/>
        <end position="107"/>
    </location>
</feature>
<feature type="transmembrane region" description="Helical" evidence="1">
    <location>
        <begin position="379"/>
        <end position="398"/>
    </location>
</feature>
<dbReference type="Proteomes" id="UP001501116">
    <property type="component" value="Unassembled WGS sequence"/>
</dbReference>
<keyword evidence="1" id="KW-1133">Transmembrane helix</keyword>
<feature type="transmembrane region" description="Helical" evidence="1">
    <location>
        <begin position="244"/>
        <end position="265"/>
    </location>
</feature>
<dbReference type="RefSeq" id="WP_344414754.1">
    <property type="nucleotide sequence ID" value="NZ_BAAANN010000004.1"/>
</dbReference>
<name>A0ABN2Q9J5_9PSEU</name>
<feature type="transmembrane region" description="Helical" evidence="1">
    <location>
        <begin position="174"/>
        <end position="194"/>
    </location>
</feature>
<protein>
    <recommendedName>
        <fullName evidence="4">MYXO-CTERM domain-containing protein</fullName>
    </recommendedName>
</protein>
<feature type="transmembrane region" description="Helical" evidence="1">
    <location>
        <begin position="522"/>
        <end position="543"/>
    </location>
</feature>
<feature type="transmembrane region" description="Helical" evidence="1">
    <location>
        <begin position="214"/>
        <end position="237"/>
    </location>
</feature>
<feature type="transmembrane region" description="Helical" evidence="1">
    <location>
        <begin position="30"/>
        <end position="54"/>
    </location>
</feature>
<feature type="transmembrane region" description="Helical" evidence="1">
    <location>
        <begin position="497"/>
        <end position="515"/>
    </location>
</feature>
<feature type="transmembrane region" description="Helical" evidence="1">
    <location>
        <begin position="60"/>
        <end position="80"/>
    </location>
</feature>
<feature type="transmembrane region" description="Helical" evidence="1">
    <location>
        <begin position="271"/>
        <end position="290"/>
    </location>
</feature>
<feature type="transmembrane region" description="Helical" evidence="1">
    <location>
        <begin position="136"/>
        <end position="154"/>
    </location>
</feature>
<evidence type="ECO:0008006" key="4">
    <source>
        <dbReference type="Google" id="ProtNLM"/>
    </source>
</evidence>